<reference evidence="6" key="1">
    <citation type="journal article" date="2020" name="Front. Microbiol.">
        <title>Phenotypic and Genetic Characterization of the Cheese Ripening Yeast Geotrichum candidum.</title>
        <authorList>
            <person name="Perkins V."/>
            <person name="Vignola S."/>
            <person name="Lessard M.H."/>
            <person name="Plante P.L."/>
            <person name="Corbeil J."/>
            <person name="Dugat-Bony E."/>
            <person name="Frenette M."/>
            <person name="Labrie S."/>
        </authorList>
    </citation>
    <scope>NUCLEOTIDE SEQUENCE</scope>
    <source>
        <strain evidence="6">LMA-70</strain>
    </source>
</reference>
<dbReference type="GO" id="GO:0005737">
    <property type="term" value="C:cytoplasm"/>
    <property type="evidence" value="ECO:0007669"/>
    <property type="project" value="UniProtKB-SubCell"/>
</dbReference>
<evidence type="ECO:0000259" key="4">
    <source>
        <dbReference type="Pfam" id="PF08622"/>
    </source>
</evidence>
<evidence type="ECO:0000256" key="2">
    <source>
        <dbReference type="ARBA" id="ARBA00009069"/>
    </source>
</evidence>
<gene>
    <name evidence="6" type="ORF">DV451_003482</name>
</gene>
<dbReference type="InterPro" id="IPR051385">
    <property type="entry name" value="Ceramide-binding_SVF1"/>
</dbReference>
<organism evidence="6 7">
    <name type="scientific">Geotrichum candidum</name>
    <name type="common">Oospora lactis</name>
    <name type="synonym">Dipodascus geotrichum</name>
    <dbReference type="NCBI Taxonomy" id="1173061"/>
    <lineage>
        <taxon>Eukaryota</taxon>
        <taxon>Fungi</taxon>
        <taxon>Dikarya</taxon>
        <taxon>Ascomycota</taxon>
        <taxon>Saccharomycotina</taxon>
        <taxon>Dipodascomycetes</taxon>
        <taxon>Dipodascales</taxon>
        <taxon>Dipodascaceae</taxon>
        <taxon>Geotrichum</taxon>
    </lineage>
</organism>
<protein>
    <recommendedName>
        <fullName evidence="8">Survival factor 1</fullName>
    </recommendedName>
</protein>
<comment type="subcellular location">
    <subcellularLocation>
        <location evidence="1">Cytoplasm</location>
    </subcellularLocation>
</comment>
<reference evidence="6" key="2">
    <citation type="submission" date="2020-01" db="EMBL/GenBank/DDBJ databases">
        <authorList>
            <person name="Perkins V."/>
            <person name="Lessard M.-H."/>
            <person name="Dugat-Bony E."/>
            <person name="Frenette M."/>
            <person name="Labrie S."/>
        </authorList>
    </citation>
    <scope>NUCLEOTIDE SEQUENCE</scope>
    <source>
        <strain evidence="6">LMA-70</strain>
    </source>
</reference>
<evidence type="ECO:0000259" key="5">
    <source>
        <dbReference type="Pfam" id="PF17187"/>
    </source>
</evidence>
<evidence type="ECO:0000256" key="1">
    <source>
        <dbReference type="ARBA" id="ARBA00004496"/>
    </source>
</evidence>
<accession>A0A9P5G4C7</accession>
<feature type="domain" description="Svf1-like N-terminal" evidence="4">
    <location>
        <begin position="62"/>
        <end position="221"/>
    </location>
</feature>
<comment type="similarity">
    <text evidence="2">Belongs to the SVF1 family.</text>
</comment>
<dbReference type="InterPro" id="IPR013931">
    <property type="entry name" value="Svf1-like_N"/>
</dbReference>
<dbReference type="EMBL" id="QQZK01000076">
    <property type="protein sequence ID" value="KAF5098279.1"/>
    <property type="molecule type" value="Genomic_DNA"/>
</dbReference>
<dbReference type="Proteomes" id="UP000750522">
    <property type="component" value="Unassembled WGS sequence"/>
</dbReference>
<dbReference type="AlphaFoldDB" id="A0A9P5G4C7"/>
<dbReference type="PANTHER" id="PTHR47107">
    <property type="entry name" value="SVF1-LIKE PROTEIN YDR222W-RELATED"/>
    <property type="match status" value="1"/>
</dbReference>
<name>A0A9P5G4C7_GEOCN</name>
<evidence type="ECO:0008006" key="8">
    <source>
        <dbReference type="Google" id="ProtNLM"/>
    </source>
</evidence>
<dbReference type="Pfam" id="PF08622">
    <property type="entry name" value="Svf1"/>
    <property type="match status" value="1"/>
</dbReference>
<evidence type="ECO:0000313" key="7">
    <source>
        <dbReference type="Proteomes" id="UP000750522"/>
    </source>
</evidence>
<evidence type="ECO:0000256" key="3">
    <source>
        <dbReference type="ARBA" id="ARBA00022490"/>
    </source>
</evidence>
<dbReference type="SUPFAM" id="SSF159245">
    <property type="entry name" value="AttH-like"/>
    <property type="match status" value="1"/>
</dbReference>
<comment type="caution">
    <text evidence="6">The sequence shown here is derived from an EMBL/GenBank/DDBJ whole genome shotgun (WGS) entry which is preliminary data.</text>
</comment>
<proteinExistence type="inferred from homology"/>
<dbReference type="PANTHER" id="PTHR47107:SF1">
    <property type="entry name" value="CERAMIDE-BINDING PROTEIN SVF1-RELATED"/>
    <property type="match status" value="1"/>
</dbReference>
<sequence>MLKSNHPNSIPLSVSAITGSAEPIYGPEAFHSITDTIKPGQNPFGALTRQDLEWRAPWSSHVETQTFYFTSPTGHYGFAQIIHSNPVGLHFTAQFTCRVVHDTKPEDCVWTSTNLEDFEAKGTEFNAHNVSISLSEDATTYKILSHVNENSIVDFTVKRLSEGFKIGETGNSLYGEDPAAPWGSMRHVFWPRNSLNGTIKIGEGRTIEIKDGQAMYVMAMQGMKPHHAAARWNFVNFQAPTTSVVVMEFTTPASYGSCTVSVGGVTRDNALLFTSIDIKVTHLDAEVDEVGWPAPKRITFDLTGPAPHPDKDANTYTAHLSGDLSKLVERVDVMAEIPNFVKKVVAGVSGAKPYIYQFSDRNMAVKISNKETGEVLVEEKGHGFCETTFIS</sequence>
<dbReference type="InterPro" id="IPR033394">
    <property type="entry name" value="Svf1-like_C"/>
</dbReference>
<feature type="domain" description="Svf1-like C-terminal" evidence="5">
    <location>
        <begin position="223"/>
        <end position="391"/>
    </location>
</feature>
<dbReference type="Pfam" id="PF17187">
    <property type="entry name" value="Svf1_C"/>
    <property type="match status" value="1"/>
</dbReference>
<evidence type="ECO:0000313" key="6">
    <source>
        <dbReference type="EMBL" id="KAF5098279.1"/>
    </source>
</evidence>
<keyword evidence="3" id="KW-0963">Cytoplasm</keyword>
<dbReference type="GO" id="GO:0006979">
    <property type="term" value="P:response to oxidative stress"/>
    <property type="evidence" value="ECO:0007669"/>
    <property type="project" value="InterPro"/>
</dbReference>